<comment type="caution">
    <text evidence="2">The sequence shown here is derived from an EMBL/GenBank/DDBJ whole genome shotgun (WGS) entry which is preliminary data.</text>
</comment>
<name>A0A397ULY9_9GLOM</name>
<dbReference type="AlphaFoldDB" id="A0A397ULY9"/>
<evidence type="ECO:0000313" key="2">
    <source>
        <dbReference type="EMBL" id="RIB11164.1"/>
    </source>
</evidence>
<organism evidence="2 3">
    <name type="scientific">Gigaspora rosea</name>
    <dbReference type="NCBI Taxonomy" id="44941"/>
    <lineage>
        <taxon>Eukaryota</taxon>
        <taxon>Fungi</taxon>
        <taxon>Fungi incertae sedis</taxon>
        <taxon>Mucoromycota</taxon>
        <taxon>Glomeromycotina</taxon>
        <taxon>Glomeromycetes</taxon>
        <taxon>Diversisporales</taxon>
        <taxon>Gigasporaceae</taxon>
        <taxon>Gigaspora</taxon>
    </lineage>
</organism>
<proteinExistence type="predicted"/>
<dbReference type="EMBL" id="QKWP01001166">
    <property type="protein sequence ID" value="RIB11164.1"/>
    <property type="molecule type" value="Genomic_DNA"/>
</dbReference>
<gene>
    <name evidence="2" type="ORF">C2G38_2204154</name>
</gene>
<keyword evidence="1" id="KW-0732">Signal</keyword>
<dbReference type="Proteomes" id="UP000266673">
    <property type="component" value="Unassembled WGS sequence"/>
</dbReference>
<feature type="chain" id="PRO_5017204191" evidence="1">
    <location>
        <begin position="19"/>
        <end position="231"/>
    </location>
</feature>
<feature type="signal peptide" evidence="1">
    <location>
        <begin position="1"/>
        <end position="18"/>
    </location>
</feature>
<evidence type="ECO:0000256" key="1">
    <source>
        <dbReference type="SAM" id="SignalP"/>
    </source>
</evidence>
<keyword evidence="3" id="KW-1185">Reference proteome</keyword>
<accession>A0A397ULY9</accession>
<evidence type="ECO:0000313" key="3">
    <source>
        <dbReference type="Proteomes" id="UP000266673"/>
    </source>
</evidence>
<protein>
    <submittedName>
        <fullName evidence="2">Uncharacterized protein</fullName>
    </submittedName>
</protein>
<dbReference type="OrthoDB" id="2439360at2759"/>
<sequence>MTVGTRCILMTTFDLLEGLLSLTEKDYSENSYVIHAVSKVLDLLFTYSKWPLKRAWSEQTNKSSQSKKNRIGSINLGKKPDLQVLLKLDMKSNELVLVEISRLFLEQDKEDTSSRARLIHCELEKIPVLGIQVVEEFLRGSLRLRAIVEEIVRMSVTDTQSRIDFSSERISKLNADDDDLLARIQKLEDADNDLKIAMEILNEGPIIKYRPPFLNGLEFDVDAFFKNIESH</sequence>
<reference evidence="2 3" key="1">
    <citation type="submission" date="2018-06" db="EMBL/GenBank/DDBJ databases">
        <title>Comparative genomics reveals the genomic features of Rhizophagus irregularis, R. cerebriforme, R. diaphanum and Gigaspora rosea, and their symbiotic lifestyle signature.</title>
        <authorList>
            <person name="Morin E."/>
            <person name="San Clemente H."/>
            <person name="Chen E.C.H."/>
            <person name="De La Providencia I."/>
            <person name="Hainaut M."/>
            <person name="Kuo A."/>
            <person name="Kohler A."/>
            <person name="Murat C."/>
            <person name="Tang N."/>
            <person name="Roy S."/>
            <person name="Loubradou J."/>
            <person name="Henrissat B."/>
            <person name="Grigoriev I.V."/>
            <person name="Corradi N."/>
            <person name="Roux C."/>
            <person name="Martin F.M."/>
        </authorList>
    </citation>
    <scope>NUCLEOTIDE SEQUENCE [LARGE SCALE GENOMIC DNA]</scope>
    <source>
        <strain evidence="2 3">DAOM 194757</strain>
    </source>
</reference>